<name>A0A6G1DHQ1_9ORYZ</name>
<feature type="non-terminal residue" evidence="1">
    <location>
        <position position="1"/>
    </location>
</feature>
<keyword evidence="2" id="KW-1185">Reference proteome</keyword>
<evidence type="ECO:0000313" key="1">
    <source>
        <dbReference type="EMBL" id="KAF0911732.1"/>
    </source>
</evidence>
<dbReference type="Proteomes" id="UP000479710">
    <property type="component" value="Unassembled WGS sequence"/>
</dbReference>
<evidence type="ECO:0000313" key="2">
    <source>
        <dbReference type="Proteomes" id="UP000479710"/>
    </source>
</evidence>
<accession>A0A6G1DHQ1</accession>
<organism evidence="1 2">
    <name type="scientific">Oryza meyeriana var. granulata</name>
    <dbReference type="NCBI Taxonomy" id="110450"/>
    <lineage>
        <taxon>Eukaryota</taxon>
        <taxon>Viridiplantae</taxon>
        <taxon>Streptophyta</taxon>
        <taxon>Embryophyta</taxon>
        <taxon>Tracheophyta</taxon>
        <taxon>Spermatophyta</taxon>
        <taxon>Magnoliopsida</taxon>
        <taxon>Liliopsida</taxon>
        <taxon>Poales</taxon>
        <taxon>Poaceae</taxon>
        <taxon>BOP clade</taxon>
        <taxon>Oryzoideae</taxon>
        <taxon>Oryzeae</taxon>
        <taxon>Oryzinae</taxon>
        <taxon>Oryza</taxon>
        <taxon>Oryza meyeriana</taxon>
    </lineage>
</organism>
<dbReference type="EMBL" id="SPHZ02000006">
    <property type="protein sequence ID" value="KAF0911732.1"/>
    <property type="molecule type" value="Genomic_DNA"/>
</dbReference>
<sequence>IPDANGSVGDVSHPCRVGGCEVLPGVLGTRHAGARGWAVSPALCADYYRCAGLCVQSAVCSCICHWVELFSDDVACLFSKIDSSKPT</sequence>
<protein>
    <submittedName>
        <fullName evidence="1">Uncharacterized protein</fullName>
    </submittedName>
</protein>
<comment type="caution">
    <text evidence="1">The sequence shown here is derived from an EMBL/GenBank/DDBJ whole genome shotgun (WGS) entry which is preliminary data.</text>
</comment>
<gene>
    <name evidence="1" type="ORF">E2562_011728</name>
</gene>
<proteinExistence type="predicted"/>
<dbReference type="AlphaFoldDB" id="A0A6G1DHQ1"/>
<reference evidence="1 2" key="1">
    <citation type="submission" date="2019-11" db="EMBL/GenBank/DDBJ databases">
        <title>Whole genome sequence of Oryza granulata.</title>
        <authorList>
            <person name="Li W."/>
        </authorList>
    </citation>
    <scope>NUCLEOTIDE SEQUENCE [LARGE SCALE GENOMIC DNA]</scope>
    <source>
        <strain evidence="2">cv. Menghai</strain>
        <tissue evidence="1">Leaf</tissue>
    </source>
</reference>